<accession>A0A0P1B879</accession>
<dbReference type="Proteomes" id="UP000054928">
    <property type="component" value="Unassembled WGS sequence"/>
</dbReference>
<evidence type="ECO:0000313" key="2">
    <source>
        <dbReference type="EMBL" id="CEG50113.1"/>
    </source>
</evidence>
<dbReference type="AlphaFoldDB" id="A0A0P1B879"/>
<dbReference type="GeneID" id="36402894"/>
<evidence type="ECO:0000313" key="3">
    <source>
        <dbReference type="Proteomes" id="UP000054928"/>
    </source>
</evidence>
<feature type="compositionally biased region" description="Polar residues" evidence="1">
    <location>
        <begin position="10"/>
        <end position="23"/>
    </location>
</feature>
<sequence>MEAPVIFEASPQQPSHKTTSKSTSVDDDISSSLLPRCRSSLQIAAHGTSATVSRAPSSPLLSSPLSFLLSTPWFYVRAYVTKTQPSEESEGSHPLMNRKIDLYKEVHQHTISVGCFAVILLADIWGARPTISQLFNDYYPSGQLVLK</sequence>
<keyword evidence="3" id="KW-1185">Reference proteome</keyword>
<feature type="region of interest" description="Disordered" evidence="1">
    <location>
        <begin position="1"/>
        <end position="30"/>
    </location>
</feature>
<proteinExistence type="predicted"/>
<name>A0A0P1B879_PLAHL</name>
<organism evidence="2 3">
    <name type="scientific">Plasmopara halstedii</name>
    <name type="common">Downy mildew of sunflower</name>
    <dbReference type="NCBI Taxonomy" id="4781"/>
    <lineage>
        <taxon>Eukaryota</taxon>
        <taxon>Sar</taxon>
        <taxon>Stramenopiles</taxon>
        <taxon>Oomycota</taxon>
        <taxon>Peronosporomycetes</taxon>
        <taxon>Peronosporales</taxon>
        <taxon>Peronosporaceae</taxon>
        <taxon>Plasmopara</taxon>
    </lineage>
</organism>
<protein>
    <submittedName>
        <fullName evidence="2">Uncharacterized protein</fullName>
    </submittedName>
</protein>
<dbReference type="EMBL" id="CCYD01003101">
    <property type="protein sequence ID" value="CEG50113.1"/>
    <property type="molecule type" value="Genomic_DNA"/>
</dbReference>
<dbReference type="RefSeq" id="XP_024586482.1">
    <property type="nucleotide sequence ID" value="XM_024721377.1"/>
</dbReference>
<reference evidence="3" key="1">
    <citation type="submission" date="2014-09" db="EMBL/GenBank/DDBJ databases">
        <authorList>
            <person name="Sharma Rahul"/>
            <person name="Thines Marco"/>
        </authorList>
    </citation>
    <scope>NUCLEOTIDE SEQUENCE [LARGE SCALE GENOMIC DNA]</scope>
</reference>
<evidence type="ECO:0000256" key="1">
    <source>
        <dbReference type="SAM" id="MobiDB-lite"/>
    </source>
</evidence>